<feature type="region of interest" description="Disordered" evidence="1">
    <location>
        <begin position="126"/>
        <end position="151"/>
    </location>
</feature>
<dbReference type="EMBL" id="AJWK01019504">
    <property type="status" value="NOT_ANNOTATED_CDS"/>
    <property type="molecule type" value="Genomic_DNA"/>
</dbReference>
<dbReference type="EnsemblMetazoa" id="LLOJ006075-RA">
    <property type="protein sequence ID" value="LLOJ006075-PA"/>
    <property type="gene ID" value="LLOJ006075"/>
</dbReference>
<dbReference type="EMBL" id="AJWK01019506">
    <property type="status" value="NOT_ANNOTATED_CDS"/>
    <property type="molecule type" value="Genomic_DNA"/>
</dbReference>
<evidence type="ECO:0000256" key="1">
    <source>
        <dbReference type="SAM" id="MobiDB-lite"/>
    </source>
</evidence>
<feature type="compositionally biased region" description="Basic residues" evidence="1">
    <location>
        <begin position="1"/>
        <end position="10"/>
    </location>
</feature>
<reference evidence="2" key="1">
    <citation type="submission" date="2020-05" db="UniProtKB">
        <authorList>
            <consortium name="EnsemblMetazoa"/>
        </authorList>
    </citation>
    <scope>IDENTIFICATION</scope>
    <source>
        <strain evidence="2">Jacobina</strain>
    </source>
</reference>
<feature type="region of interest" description="Disordered" evidence="1">
    <location>
        <begin position="1"/>
        <end position="23"/>
    </location>
</feature>
<proteinExistence type="predicted"/>
<name>A0A1B0GJ80_LUTLO</name>
<protein>
    <submittedName>
        <fullName evidence="2">Uncharacterized protein</fullName>
    </submittedName>
</protein>
<keyword evidence="3" id="KW-1185">Reference proteome</keyword>
<organism evidence="2 3">
    <name type="scientific">Lutzomyia longipalpis</name>
    <name type="common">Sand fly</name>
    <dbReference type="NCBI Taxonomy" id="7200"/>
    <lineage>
        <taxon>Eukaryota</taxon>
        <taxon>Metazoa</taxon>
        <taxon>Ecdysozoa</taxon>
        <taxon>Arthropoda</taxon>
        <taxon>Hexapoda</taxon>
        <taxon>Insecta</taxon>
        <taxon>Pterygota</taxon>
        <taxon>Neoptera</taxon>
        <taxon>Endopterygota</taxon>
        <taxon>Diptera</taxon>
        <taxon>Nematocera</taxon>
        <taxon>Psychodoidea</taxon>
        <taxon>Psychodidae</taxon>
        <taxon>Lutzomyia</taxon>
        <taxon>Lutzomyia</taxon>
    </lineage>
</organism>
<dbReference type="AlphaFoldDB" id="A0A1B0GJ80"/>
<dbReference type="VEuPathDB" id="VectorBase:LLONM1_001705"/>
<feature type="compositionally biased region" description="Low complexity" evidence="1">
    <location>
        <begin position="11"/>
        <end position="20"/>
    </location>
</feature>
<dbReference type="VEuPathDB" id="VectorBase:LLOJ006075"/>
<evidence type="ECO:0000313" key="2">
    <source>
        <dbReference type="EnsemblMetazoa" id="LLOJ006075-PA"/>
    </source>
</evidence>
<accession>A0A1B0GJ80</accession>
<dbReference type="EMBL" id="AJWK01019505">
    <property type="status" value="NOT_ANNOTATED_CDS"/>
    <property type="molecule type" value="Genomic_DNA"/>
</dbReference>
<evidence type="ECO:0000313" key="3">
    <source>
        <dbReference type="Proteomes" id="UP000092461"/>
    </source>
</evidence>
<feature type="compositionally biased region" description="Basic and acidic residues" evidence="1">
    <location>
        <begin position="142"/>
        <end position="151"/>
    </location>
</feature>
<dbReference type="EMBL" id="AJWK01019507">
    <property type="status" value="NOT_ANNOTATED_CDS"/>
    <property type="molecule type" value="Genomic_DNA"/>
</dbReference>
<feature type="region of interest" description="Disordered" evidence="1">
    <location>
        <begin position="70"/>
        <end position="97"/>
    </location>
</feature>
<sequence>SPTPQQHHHIASTSSTAPTPLSDTIINSTSVRMQQLGSEGDHQMVSPKQCDKCGFVCDSVSVLNEHCATQHGTTEAQDTEGMTFPMGGNQQTPQHSYIKEETTSDILDLDSQKVVYPQHHHEGVLTSDTTALPPMHSLHPLQESHSKGQNE</sequence>
<dbReference type="Proteomes" id="UP000092461">
    <property type="component" value="Unassembled WGS sequence"/>
</dbReference>